<dbReference type="EMBL" id="AP012292">
    <property type="protein sequence ID" value="BAL84073.1"/>
    <property type="molecule type" value="Genomic_DNA"/>
</dbReference>
<dbReference type="RefSeq" id="WP_014425495.1">
    <property type="nucleotide sequence ID" value="NC_017068.1"/>
</dbReference>
<reference evidence="1 2" key="1">
    <citation type="submission" date="2011-10" db="EMBL/GenBank/DDBJ databases">
        <title>Whole genome sequence of Selenomonas ruminantium subsp. lactilytica TAM6421.</title>
        <authorList>
            <person name="Oguchi A."/>
            <person name="Ankai A."/>
            <person name="Kaneko J."/>
            <person name="Yamada-Narita S."/>
            <person name="Fukui S."/>
            <person name="Takahashi M."/>
            <person name="Onodera T."/>
            <person name="Kojima S."/>
            <person name="Fushimi T."/>
            <person name="Abe N."/>
            <person name="Kamio Y."/>
            <person name="Yamazaki S."/>
            <person name="Fujita N."/>
        </authorList>
    </citation>
    <scope>NUCLEOTIDE SEQUENCE [LARGE SCALE GENOMIC DNA]</scope>
    <source>
        <strain evidence="2">NBRC 103574 / TAM6421</strain>
    </source>
</reference>
<dbReference type="PATRIC" id="fig|927704.6.peg.2448"/>
<evidence type="ECO:0000313" key="2">
    <source>
        <dbReference type="Proteomes" id="UP000007887"/>
    </source>
</evidence>
<dbReference type="AlphaFoldDB" id="I0GTI6"/>
<dbReference type="Proteomes" id="UP000007887">
    <property type="component" value="Chromosome"/>
</dbReference>
<proteinExistence type="predicted"/>
<gene>
    <name evidence="1" type="ordered locus">SELR_23650</name>
</gene>
<accession>I0GTI6</accession>
<protein>
    <submittedName>
        <fullName evidence="1">Uncharacterized protein</fullName>
    </submittedName>
</protein>
<dbReference type="Gene3D" id="3.90.1480.10">
    <property type="entry name" value="Alpha-2,3-sialyltransferase"/>
    <property type="match status" value="1"/>
</dbReference>
<dbReference type="KEGG" id="sri:SELR_23650"/>
<sequence>MNAKLSLFNSCINKANKIVVYGAGECGSLIIRYCIKHVGVDKIDGVIVTNRNASTPPQIMGISVLEISKFSFSADVLVIIAAMNSRIQQAMELELLNRGLTNVHIISEEEYRYISAEIEDLSASTRDLSYKMLAEIKRLECKLTNLQYMISAMPVMLEIHKKTFGPYYGAFEGKEVVVCGCGQTLNLYNFDDGRIHIGMNSMMLDEKYSGMLDYYFNQHVTNVYHPQNREELKSRNELLERMNKLECVKFIGQTIGERWPITPPYDECQIYDYNVYYNQELTSGDFWPDLRYNFLNGNVSVLFSAVQFALFCRPQKIYLVGCDGYAYDKVNYFDEEYDKQSRYKKEYIEPQMRIFYDKHVKLKEFALLAYPHTELIMVNPRGFKGIYQETATDENGYIVDL</sequence>
<dbReference type="OrthoDB" id="9816564at2"/>
<organism evidence="1 2">
    <name type="scientific">Selenomonas ruminantium subsp. lactilytica (strain NBRC 103574 / TAM6421)</name>
    <dbReference type="NCBI Taxonomy" id="927704"/>
    <lineage>
        <taxon>Bacteria</taxon>
        <taxon>Bacillati</taxon>
        <taxon>Bacillota</taxon>
        <taxon>Negativicutes</taxon>
        <taxon>Selenomonadales</taxon>
        <taxon>Selenomonadaceae</taxon>
        <taxon>Selenomonas</taxon>
    </lineage>
</organism>
<name>I0GTI6_SELRL</name>
<evidence type="ECO:0000313" key="1">
    <source>
        <dbReference type="EMBL" id="BAL84073.1"/>
    </source>
</evidence>
<dbReference type="HOGENOM" id="CLU_743454_0_0_9"/>